<dbReference type="AlphaFoldDB" id="A0A1M6Z730"/>
<dbReference type="InterPro" id="IPR010982">
    <property type="entry name" value="Lambda_DNA-bd_dom_sf"/>
</dbReference>
<evidence type="ECO:0000313" key="2">
    <source>
        <dbReference type="EMBL" id="SHL26215.1"/>
    </source>
</evidence>
<dbReference type="CDD" id="cd00093">
    <property type="entry name" value="HTH_XRE"/>
    <property type="match status" value="1"/>
</dbReference>
<proteinExistence type="predicted"/>
<reference evidence="2 3" key="1">
    <citation type="submission" date="2016-11" db="EMBL/GenBank/DDBJ databases">
        <authorList>
            <person name="Jaros S."/>
            <person name="Januszkiewicz K."/>
            <person name="Wedrychowicz H."/>
        </authorList>
    </citation>
    <scope>NUCLEOTIDE SEQUENCE [LARGE SCALE GENOMIC DNA]</scope>
    <source>
        <strain evidence="2 3">CGMCC 4.2025</strain>
    </source>
</reference>
<name>A0A1M6Z730_9ACTN</name>
<sequence length="165" mass="17401">MTERLDAPPEGVLIKRAAVAARLSQREAARRADISETRWRQLVSGYQVVSRAKVPVRSPDDTLARMARAVGVTAEQLEEAGRAGAAAALREAEAEEEAAPAGRSPDAGPGEPGNRVDERWHLVQAVLRQARAGLTASEYETLAGRITAYVSGPAAPADEPGDAAP</sequence>
<dbReference type="GO" id="GO:0003677">
    <property type="term" value="F:DNA binding"/>
    <property type="evidence" value="ECO:0007669"/>
    <property type="project" value="InterPro"/>
</dbReference>
<dbReference type="OrthoDB" id="4764895at2"/>
<evidence type="ECO:0000256" key="1">
    <source>
        <dbReference type="SAM" id="MobiDB-lite"/>
    </source>
</evidence>
<dbReference type="InterPro" id="IPR001387">
    <property type="entry name" value="Cro/C1-type_HTH"/>
</dbReference>
<dbReference type="RefSeq" id="WP_073495021.1">
    <property type="nucleotide sequence ID" value="NZ_FRBI01000003.1"/>
</dbReference>
<dbReference type="Gene3D" id="1.10.260.40">
    <property type="entry name" value="lambda repressor-like DNA-binding domains"/>
    <property type="match status" value="1"/>
</dbReference>
<protein>
    <submittedName>
        <fullName evidence="2">Helix-turn-helix domain-containing protein</fullName>
    </submittedName>
</protein>
<keyword evidence="3" id="KW-1185">Reference proteome</keyword>
<accession>A0A1M6Z730</accession>
<dbReference type="EMBL" id="FRBI01000003">
    <property type="protein sequence ID" value="SHL26215.1"/>
    <property type="molecule type" value="Genomic_DNA"/>
</dbReference>
<gene>
    <name evidence="2" type="ORF">SAMN05216499_103239</name>
</gene>
<feature type="region of interest" description="Disordered" evidence="1">
    <location>
        <begin position="83"/>
        <end position="118"/>
    </location>
</feature>
<organism evidence="2 3">
    <name type="scientific">Actinacidiphila paucisporea</name>
    <dbReference type="NCBI Taxonomy" id="310782"/>
    <lineage>
        <taxon>Bacteria</taxon>
        <taxon>Bacillati</taxon>
        <taxon>Actinomycetota</taxon>
        <taxon>Actinomycetes</taxon>
        <taxon>Kitasatosporales</taxon>
        <taxon>Streptomycetaceae</taxon>
        <taxon>Actinacidiphila</taxon>
    </lineage>
</organism>
<dbReference type="Proteomes" id="UP000184111">
    <property type="component" value="Unassembled WGS sequence"/>
</dbReference>
<evidence type="ECO:0000313" key="3">
    <source>
        <dbReference type="Proteomes" id="UP000184111"/>
    </source>
</evidence>